<accession>A0A251SPC0</accession>
<evidence type="ECO:0000313" key="3">
    <source>
        <dbReference type="Proteomes" id="UP000215914"/>
    </source>
</evidence>
<reference evidence="1 3" key="1">
    <citation type="journal article" date="2017" name="Nature">
        <title>The sunflower genome provides insights into oil metabolism, flowering and Asterid evolution.</title>
        <authorList>
            <person name="Badouin H."/>
            <person name="Gouzy J."/>
            <person name="Grassa C.J."/>
            <person name="Murat F."/>
            <person name="Staton S.E."/>
            <person name="Cottret L."/>
            <person name="Lelandais-Briere C."/>
            <person name="Owens G.L."/>
            <person name="Carrere S."/>
            <person name="Mayjonade B."/>
            <person name="Legrand L."/>
            <person name="Gill N."/>
            <person name="Kane N.C."/>
            <person name="Bowers J.E."/>
            <person name="Hubner S."/>
            <person name="Bellec A."/>
            <person name="Berard A."/>
            <person name="Berges H."/>
            <person name="Blanchet N."/>
            <person name="Boniface M.C."/>
            <person name="Brunel D."/>
            <person name="Catrice O."/>
            <person name="Chaidir N."/>
            <person name="Claudel C."/>
            <person name="Donnadieu C."/>
            <person name="Faraut T."/>
            <person name="Fievet G."/>
            <person name="Helmstetter N."/>
            <person name="King M."/>
            <person name="Knapp S.J."/>
            <person name="Lai Z."/>
            <person name="Le Paslier M.C."/>
            <person name="Lippi Y."/>
            <person name="Lorenzon L."/>
            <person name="Mandel J.R."/>
            <person name="Marage G."/>
            <person name="Marchand G."/>
            <person name="Marquand E."/>
            <person name="Bret-Mestries E."/>
            <person name="Morien E."/>
            <person name="Nambeesan S."/>
            <person name="Nguyen T."/>
            <person name="Pegot-Espagnet P."/>
            <person name="Pouilly N."/>
            <person name="Raftis F."/>
            <person name="Sallet E."/>
            <person name="Schiex T."/>
            <person name="Thomas J."/>
            <person name="Vandecasteele C."/>
            <person name="Vares D."/>
            <person name="Vear F."/>
            <person name="Vautrin S."/>
            <person name="Crespi M."/>
            <person name="Mangin B."/>
            <person name="Burke J.M."/>
            <person name="Salse J."/>
            <person name="Munos S."/>
            <person name="Vincourt P."/>
            <person name="Rieseberg L.H."/>
            <person name="Langlade N.B."/>
        </authorList>
    </citation>
    <scope>NUCLEOTIDE SEQUENCE [LARGE SCALE GENOMIC DNA]</scope>
    <source>
        <strain evidence="3">cv. SF193</strain>
        <tissue evidence="1">Leaves</tissue>
    </source>
</reference>
<protein>
    <submittedName>
        <fullName evidence="2">Uncharacterized protein</fullName>
    </submittedName>
</protein>
<dbReference type="EMBL" id="MNCJ02000328">
    <property type="protein sequence ID" value="KAF5772368.1"/>
    <property type="molecule type" value="Genomic_DNA"/>
</dbReference>
<evidence type="ECO:0000313" key="1">
    <source>
        <dbReference type="EMBL" id="KAF5772368.1"/>
    </source>
</evidence>
<keyword evidence="3" id="KW-1185">Reference proteome</keyword>
<dbReference type="AlphaFoldDB" id="A0A251SPC0"/>
<sequence>MRTTSWTSWAWIPRSLLGFAELKCFVRGLGLLGLPLLGCCLEVAEWAFDAEAV</sequence>
<dbReference type="Gramene" id="mRNA:HanXRQr2_Chr13g0576061">
    <property type="protein sequence ID" value="mRNA:HanXRQr2_Chr13g0576061"/>
    <property type="gene ID" value="HanXRQr2_Chr13g0576061"/>
</dbReference>
<gene>
    <name evidence="2" type="ORF">HannXRQ_Chr13g0393731</name>
    <name evidence="1" type="ORF">HanXRQr2_Chr13g0576061</name>
</gene>
<organism evidence="2 3">
    <name type="scientific">Helianthus annuus</name>
    <name type="common">Common sunflower</name>
    <dbReference type="NCBI Taxonomy" id="4232"/>
    <lineage>
        <taxon>Eukaryota</taxon>
        <taxon>Viridiplantae</taxon>
        <taxon>Streptophyta</taxon>
        <taxon>Embryophyta</taxon>
        <taxon>Tracheophyta</taxon>
        <taxon>Spermatophyta</taxon>
        <taxon>Magnoliopsida</taxon>
        <taxon>eudicotyledons</taxon>
        <taxon>Gunneridae</taxon>
        <taxon>Pentapetalae</taxon>
        <taxon>asterids</taxon>
        <taxon>campanulids</taxon>
        <taxon>Asterales</taxon>
        <taxon>Asteraceae</taxon>
        <taxon>Asteroideae</taxon>
        <taxon>Heliantheae alliance</taxon>
        <taxon>Heliantheae</taxon>
        <taxon>Helianthus</taxon>
    </lineage>
</organism>
<reference evidence="2" key="2">
    <citation type="submission" date="2017-02" db="EMBL/GenBank/DDBJ databases">
        <title>Sunflower complete genome.</title>
        <authorList>
            <person name="Langlade N."/>
            <person name="Munos S."/>
        </authorList>
    </citation>
    <scope>NUCLEOTIDE SEQUENCE [LARGE SCALE GENOMIC DNA]</scope>
    <source>
        <tissue evidence="2">Leaves</tissue>
    </source>
</reference>
<evidence type="ECO:0000313" key="2">
    <source>
        <dbReference type="EMBL" id="OTG00678.1"/>
    </source>
</evidence>
<dbReference type="Proteomes" id="UP000215914">
    <property type="component" value="Chromosome 13"/>
</dbReference>
<dbReference type="EMBL" id="CM007902">
    <property type="protein sequence ID" value="OTG00678.1"/>
    <property type="molecule type" value="Genomic_DNA"/>
</dbReference>
<dbReference type="InParanoid" id="A0A251SPC0"/>
<name>A0A251SPC0_HELAN</name>
<reference evidence="1" key="3">
    <citation type="submission" date="2020-06" db="EMBL/GenBank/DDBJ databases">
        <title>Helianthus annuus Genome sequencing and assembly Release 2.</title>
        <authorList>
            <person name="Gouzy J."/>
            <person name="Langlade N."/>
            <person name="Munos S."/>
        </authorList>
    </citation>
    <scope>NUCLEOTIDE SEQUENCE</scope>
    <source>
        <tissue evidence="1">Leaves</tissue>
    </source>
</reference>
<proteinExistence type="predicted"/>